<evidence type="ECO:0000313" key="3">
    <source>
        <dbReference type="EMBL" id="OEU06443.1"/>
    </source>
</evidence>
<keyword evidence="1" id="KW-0812">Transmembrane</keyword>
<gene>
    <name evidence="3" type="ORF">FRACYDRAFT_254460</name>
</gene>
<dbReference type="Gene3D" id="2.60.120.620">
    <property type="entry name" value="q2cbj1_9rhob like domain"/>
    <property type="match status" value="1"/>
</dbReference>
<dbReference type="Proteomes" id="UP000095751">
    <property type="component" value="Unassembled WGS sequence"/>
</dbReference>
<feature type="transmembrane region" description="Helical" evidence="1">
    <location>
        <begin position="281"/>
        <end position="302"/>
    </location>
</feature>
<evidence type="ECO:0000256" key="1">
    <source>
        <dbReference type="SAM" id="Phobius"/>
    </source>
</evidence>
<organism evidence="3 4">
    <name type="scientific">Fragilariopsis cylindrus CCMP1102</name>
    <dbReference type="NCBI Taxonomy" id="635003"/>
    <lineage>
        <taxon>Eukaryota</taxon>
        <taxon>Sar</taxon>
        <taxon>Stramenopiles</taxon>
        <taxon>Ochrophyta</taxon>
        <taxon>Bacillariophyta</taxon>
        <taxon>Bacillariophyceae</taxon>
        <taxon>Bacillariophycidae</taxon>
        <taxon>Bacillariales</taxon>
        <taxon>Bacillariaceae</taxon>
        <taxon>Fragilariopsis</taxon>
    </lineage>
</organism>
<dbReference type="InParanoid" id="A0A1E7ELK5"/>
<evidence type="ECO:0000313" key="4">
    <source>
        <dbReference type="Proteomes" id="UP000095751"/>
    </source>
</evidence>
<protein>
    <recommendedName>
        <fullName evidence="5">Fe2OG dioxygenase domain-containing protein</fullName>
    </recommendedName>
</protein>
<keyword evidence="2" id="KW-0732">Signal</keyword>
<proteinExistence type="predicted"/>
<dbReference type="AlphaFoldDB" id="A0A1E7ELK5"/>
<reference evidence="3 4" key="1">
    <citation type="submission" date="2016-09" db="EMBL/GenBank/DDBJ databases">
        <title>Extensive genetic diversity and differential bi-allelic expression allows diatom success in the polar Southern Ocean.</title>
        <authorList>
            <consortium name="DOE Joint Genome Institute"/>
            <person name="Mock T."/>
            <person name="Otillar R.P."/>
            <person name="Strauss J."/>
            <person name="Dupont C."/>
            <person name="Frickenhaus S."/>
            <person name="Maumus F."/>
            <person name="Mcmullan M."/>
            <person name="Sanges R."/>
            <person name="Schmutz J."/>
            <person name="Toseland A."/>
            <person name="Valas R."/>
            <person name="Veluchamy A."/>
            <person name="Ward B.J."/>
            <person name="Allen A."/>
            <person name="Barry K."/>
            <person name="Falciatore A."/>
            <person name="Ferrante M."/>
            <person name="Fortunato A.E."/>
            <person name="Gloeckner G."/>
            <person name="Gruber A."/>
            <person name="Hipkin R."/>
            <person name="Janech M."/>
            <person name="Kroth P."/>
            <person name="Leese F."/>
            <person name="Lindquist E."/>
            <person name="Lyon B.R."/>
            <person name="Martin J."/>
            <person name="Mayer C."/>
            <person name="Parker M."/>
            <person name="Quesneville H."/>
            <person name="Raymond J."/>
            <person name="Uhlig C."/>
            <person name="Valentin K.U."/>
            <person name="Worden A.Z."/>
            <person name="Armbrust E.V."/>
            <person name="Bowler C."/>
            <person name="Green B."/>
            <person name="Moulton V."/>
            <person name="Van Oosterhout C."/>
            <person name="Grigoriev I."/>
        </authorList>
    </citation>
    <scope>NUCLEOTIDE SEQUENCE [LARGE SCALE GENOMIC DNA]</scope>
    <source>
        <strain evidence="3 4">CCMP1102</strain>
    </source>
</reference>
<feature type="signal peptide" evidence="2">
    <location>
        <begin position="1"/>
        <end position="20"/>
    </location>
</feature>
<sequence length="313" mass="35463">MLLSLLRAFMATAAVDTTAATSRTVVRVPRPDWLTERHNYYATTDLSLFSIPKATKLWNSKIQDKVLPVVAAQYDIPIDDLELVDLFIVKYTGGGGIDGQQQDSLDLHMDGSMISFNVALSEYNDDDDNNNDNHRPIINDDSNNHYTGGGTFFPLLNNTERIHQGDMLVHDSGLLHSGAQTRSGTRYLLVGFVNLRSWKNIPYYLQYRHFGTTATCVNVSSISTVEDNHDEYKYGNNKYKNDYEIVCPGTRTARKILIQHYTKNFINFDDPDDPTSLPNPLLIYGVIVHIFILLRVLFIMLCRPTPTIPKLNK</sequence>
<evidence type="ECO:0000256" key="2">
    <source>
        <dbReference type="SAM" id="SignalP"/>
    </source>
</evidence>
<dbReference type="KEGG" id="fcy:FRACYDRAFT_254460"/>
<feature type="chain" id="PRO_5009191977" description="Fe2OG dioxygenase domain-containing protein" evidence="2">
    <location>
        <begin position="21"/>
        <end position="313"/>
    </location>
</feature>
<dbReference type="OrthoDB" id="69177at2759"/>
<dbReference type="EMBL" id="KV784408">
    <property type="protein sequence ID" value="OEU06443.1"/>
    <property type="molecule type" value="Genomic_DNA"/>
</dbReference>
<name>A0A1E7ELK5_9STRA</name>
<accession>A0A1E7ELK5</accession>
<keyword evidence="4" id="KW-1185">Reference proteome</keyword>
<evidence type="ECO:0008006" key="5">
    <source>
        <dbReference type="Google" id="ProtNLM"/>
    </source>
</evidence>
<keyword evidence="1" id="KW-1133">Transmembrane helix</keyword>
<keyword evidence="1" id="KW-0472">Membrane</keyword>